<dbReference type="GO" id="GO:0005524">
    <property type="term" value="F:ATP binding"/>
    <property type="evidence" value="ECO:0007669"/>
    <property type="project" value="UniProtKB-KW"/>
</dbReference>
<dbReference type="NCBIfam" id="TIGR01510">
    <property type="entry name" value="coaD_prev_kdtB"/>
    <property type="match status" value="1"/>
</dbReference>
<proteinExistence type="inferred from homology"/>
<comment type="function">
    <text evidence="9">Reversibly transfers an adenylyl group from ATP to 4'-phosphopantetheine, yielding dephospho-CoA (dPCoA) and pyrophosphate.</text>
</comment>
<keyword evidence="6 9" id="KW-0460">Magnesium</keyword>
<evidence type="ECO:0000256" key="1">
    <source>
        <dbReference type="ARBA" id="ARBA00022490"/>
    </source>
</evidence>
<name>A0A8G2F2R6_9BACT</name>
<dbReference type="HAMAP" id="MF_00151">
    <property type="entry name" value="PPAT_bact"/>
    <property type="match status" value="1"/>
</dbReference>
<evidence type="ECO:0000256" key="8">
    <source>
        <dbReference type="ARBA" id="ARBA00029346"/>
    </source>
</evidence>
<evidence type="ECO:0000256" key="9">
    <source>
        <dbReference type="HAMAP-Rule" id="MF_00151"/>
    </source>
</evidence>
<comment type="cofactor">
    <cofactor evidence="9">
        <name>Mg(2+)</name>
        <dbReference type="ChEBI" id="CHEBI:18420"/>
    </cofactor>
</comment>
<organism evidence="11 12">
    <name type="scientific">Parabacteroides chinchillae</name>
    <dbReference type="NCBI Taxonomy" id="871327"/>
    <lineage>
        <taxon>Bacteria</taxon>
        <taxon>Pseudomonadati</taxon>
        <taxon>Bacteroidota</taxon>
        <taxon>Bacteroidia</taxon>
        <taxon>Bacteroidales</taxon>
        <taxon>Tannerellaceae</taxon>
        <taxon>Parabacteroides</taxon>
    </lineage>
</organism>
<evidence type="ECO:0000256" key="5">
    <source>
        <dbReference type="ARBA" id="ARBA00022840"/>
    </source>
</evidence>
<dbReference type="Proteomes" id="UP000236725">
    <property type="component" value="Unassembled WGS sequence"/>
</dbReference>
<dbReference type="UniPathway" id="UPA00241">
    <property type="reaction ID" value="UER00355"/>
</dbReference>
<dbReference type="PRINTS" id="PR01020">
    <property type="entry name" value="LPSBIOSNTHSS"/>
</dbReference>
<evidence type="ECO:0000256" key="3">
    <source>
        <dbReference type="ARBA" id="ARBA00022695"/>
    </source>
</evidence>
<feature type="binding site" evidence="9">
    <location>
        <position position="79"/>
    </location>
    <ligand>
        <name>substrate</name>
    </ligand>
</feature>
<keyword evidence="4 9" id="KW-0547">Nucleotide-binding</keyword>
<dbReference type="InterPro" id="IPR001980">
    <property type="entry name" value="PPAT"/>
</dbReference>
<keyword evidence="7 9" id="KW-0173">Coenzyme A biosynthesis</keyword>
<feature type="binding site" evidence="9">
    <location>
        <position position="15"/>
    </location>
    <ligand>
        <name>substrate</name>
    </ligand>
</feature>
<comment type="caution">
    <text evidence="11">The sequence shown here is derived from an EMBL/GenBank/DDBJ whole genome shotgun (WGS) entry which is preliminary data.</text>
</comment>
<dbReference type="GO" id="GO:0004595">
    <property type="term" value="F:pantetheine-phosphate adenylyltransferase activity"/>
    <property type="evidence" value="ECO:0007669"/>
    <property type="project" value="UniProtKB-UniRule"/>
</dbReference>
<evidence type="ECO:0000313" key="11">
    <source>
        <dbReference type="EMBL" id="SEF85545.1"/>
    </source>
</evidence>
<dbReference type="GO" id="GO:0005737">
    <property type="term" value="C:cytoplasm"/>
    <property type="evidence" value="ECO:0007669"/>
    <property type="project" value="UniProtKB-SubCell"/>
</dbReference>
<feature type="site" description="Transition state stabilizer" evidence="9">
    <location>
        <position position="23"/>
    </location>
</feature>
<comment type="similarity">
    <text evidence="9">Belongs to the bacterial CoaD family.</text>
</comment>
<feature type="domain" description="Cytidyltransferase-like" evidence="10">
    <location>
        <begin position="11"/>
        <end position="138"/>
    </location>
</feature>
<dbReference type="PANTHER" id="PTHR21342">
    <property type="entry name" value="PHOSPHOPANTETHEINE ADENYLYLTRANSFERASE"/>
    <property type="match status" value="1"/>
</dbReference>
<dbReference type="EC" id="2.7.7.3" evidence="9"/>
<evidence type="ECO:0000256" key="4">
    <source>
        <dbReference type="ARBA" id="ARBA00022741"/>
    </source>
</evidence>
<evidence type="ECO:0000256" key="2">
    <source>
        <dbReference type="ARBA" id="ARBA00022679"/>
    </source>
</evidence>
<keyword evidence="12" id="KW-1185">Reference proteome</keyword>
<accession>A0A8G2F2R6</accession>
<sequence length="157" mass="18084">MLSVENKRIALFPGTFDPFTIGHRSLVTRGLTLVDEIIISIGINDKKLTYFSLEKRIEAIQNLYKNEPRVKVMSYNSLTVDFALEVGAHFILRGIRTVNDFEYEKTIADVNRKLTGIETFILFTEPEHTHISSSIVRELLRYGKDISLFVPKETELY</sequence>
<dbReference type="EMBL" id="FNVS01000008">
    <property type="protein sequence ID" value="SEF85545.1"/>
    <property type="molecule type" value="Genomic_DNA"/>
</dbReference>
<evidence type="ECO:0000256" key="7">
    <source>
        <dbReference type="ARBA" id="ARBA00022993"/>
    </source>
</evidence>
<dbReference type="InterPro" id="IPR004821">
    <property type="entry name" value="Cyt_trans-like"/>
</dbReference>
<dbReference type="NCBIfam" id="TIGR00125">
    <property type="entry name" value="cyt_tran_rel"/>
    <property type="match status" value="1"/>
</dbReference>
<comment type="pathway">
    <text evidence="9">Cofactor biosynthesis; coenzyme A biosynthesis; CoA from (R)-pantothenate: step 4/5.</text>
</comment>
<dbReference type="GO" id="GO:0015937">
    <property type="term" value="P:coenzyme A biosynthetic process"/>
    <property type="evidence" value="ECO:0007669"/>
    <property type="project" value="UniProtKB-UniRule"/>
</dbReference>
<dbReference type="SUPFAM" id="SSF52374">
    <property type="entry name" value="Nucleotidylyl transferase"/>
    <property type="match status" value="1"/>
</dbReference>
<dbReference type="PANTHER" id="PTHR21342:SF1">
    <property type="entry name" value="PHOSPHOPANTETHEINE ADENYLYLTRANSFERASE"/>
    <property type="match status" value="1"/>
</dbReference>
<dbReference type="RefSeq" id="WP_099463843.1">
    <property type="nucleotide sequence ID" value="NZ_FNVS01000008.1"/>
</dbReference>
<feature type="binding site" evidence="9">
    <location>
        <position position="23"/>
    </location>
    <ligand>
        <name>ATP</name>
        <dbReference type="ChEBI" id="CHEBI:30616"/>
    </ligand>
</feature>
<feature type="binding site" evidence="9">
    <location>
        <begin position="94"/>
        <end position="96"/>
    </location>
    <ligand>
        <name>ATP</name>
        <dbReference type="ChEBI" id="CHEBI:30616"/>
    </ligand>
</feature>
<evidence type="ECO:0000313" key="12">
    <source>
        <dbReference type="Proteomes" id="UP000236725"/>
    </source>
</evidence>
<reference evidence="11 12" key="1">
    <citation type="submission" date="2016-10" db="EMBL/GenBank/DDBJ databases">
        <authorList>
            <person name="Varghese N."/>
            <person name="Submissions S."/>
        </authorList>
    </citation>
    <scope>NUCLEOTIDE SEQUENCE [LARGE SCALE GENOMIC DNA]</scope>
    <source>
        <strain evidence="11 12">DSM 29073</strain>
    </source>
</reference>
<dbReference type="Pfam" id="PF01467">
    <property type="entry name" value="CTP_transf_like"/>
    <property type="match status" value="1"/>
</dbReference>
<dbReference type="Gene3D" id="3.40.50.620">
    <property type="entry name" value="HUPs"/>
    <property type="match status" value="1"/>
</dbReference>
<dbReference type="InterPro" id="IPR014729">
    <property type="entry name" value="Rossmann-like_a/b/a_fold"/>
</dbReference>
<feature type="binding site" evidence="9">
    <location>
        <begin position="128"/>
        <end position="134"/>
    </location>
    <ligand>
        <name>ATP</name>
        <dbReference type="ChEBI" id="CHEBI:30616"/>
    </ligand>
</feature>
<evidence type="ECO:0000259" key="10">
    <source>
        <dbReference type="Pfam" id="PF01467"/>
    </source>
</evidence>
<comment type="catalytic activity">
    <reaction evidence="8 9">
        <text>(R)-4'-phosphopantetheine + ATP + H(+) = 3'-dephospho-CoA + diphosphate</text>
        <dbReference type="Rhea" id="RHEA:19801"/>
        <dbReference type="ChEBI" id="CHEBI:15378"/>
        <dbReference type="ChEBI" id="CHEBI:30616"/>
        <dbReference type="ChEBI" id="CHEBI:33019"/>
        <dbReference type="ChEBI" id="CHEBI:57328"/>
        <dbReference type="ChEBI" id="CHEBI:61723"/>
        <dbReference type="EC" id="2.7.7.3"/>
    </reaction>
</comment>
<keyword evidence="3 9" id="KW-0548">Nucleotidyltransferase</keyword>
<feature type="binding site" evidence="9">
    <location>
        <begin position="15"/>
        <end position="16"/>
    </location>
    <ligand>
        <name>ATP</name>
        <dbReference type="ChEBI" id="CHEBI:30616"/>
    </ligand>
</feature>
<keyword evidence="1 9" id="KW-0963">Cytoplasm</keyword>
<comment type="subunit">
    <text evidence="9">Homohexamer.</text>
</comment>
<gene>
    <name evidence="9" type="primary">coaD</name>
    <name evidence="11" type="ORF">SAMN05444001_10877</name>
</gene>
<protein>
    <recommendedName>
        <fullName evidence="9">Phosphopantetheine adenylyltransferase</fullName>
        <ecNumber evidence="9">2.7.7.3</ecNumber>
    </recommendedName>
    <alternativeName>
        <fullName evidence="9">Dephospho-CoA pyrophosphorylase</fullName>
    </alternativeName>
    <alternativeName>
        <fullName evidence="9">Pantetheine-phosphate adenylyltransferase</fullName>
        <shortName evidence="9">PPAT</shortName>
    </alternativeName>
</protein>
<dbReference type="AlphaFoldDB" id="A0A8G2F2R6"/>
<feature type="binding site" evidence="9">
    <location>
        <position position="104"/>
    </location>
    <ligand>
        <name>ATP</name>
        <dbReference type="ChEBI" id="CHEBI:30616"/>
    </ligand>
</feature>
<feature type="binding site" evidence="9">
    <location>
        <position position="47"/>
    </location>
    <ligand>
        <name>substrate</name>
    </ligand>
</feature>
<keyword evidence="2 9" id="KW-0808">Transferase</keyword>
<keyword evidence="5 9" id="KW-0067">ATP-binding</keyword>
<comment type="subcellular location">
    <subcellularLocation>
        <location evidence="9">Cytoplasm</location>
    </subcellularLocation>
</comment>
<feature type="binding site" evidence="9">
    <location>
        <position position="93"/>
    </location>
    <ligand>
        <name>substrate</name>
    </ligand>
</feature>
<evidence type="ECO:0000256" key="6">
    <source>
        <dbReference type="ARBA" id="ARBA00022842"/>
    </source>
</evidence>